<evidence type="ECO:0000313" key="9">
    <source>
        <dbReference type="Proteomes" id="UP000242133"/>
    </source>
</evidence>
<gene>
    <name evidence="8" type="ORF">CLV44_101236</name>
</gene>
<name>A0A2P8F538_9GAMM</name>
<accession>A0A2P8F538</accession>
<keyword evidence="9" id="KW-1185">Reference proteome</keyword>
<keyword evidence="8" id="KW-0503">Monooxygenase</keyword>
<dbReference type="SUPFAM" id="SSF50022">
    <property type="entry name" value="ISP domain"/>
    <property type="match status" value="1"/>
</dbReference>
<dbReference type="Gene3D" id="3.90.380.10">
    <property type="entry name" value="Naphthalene 1,2-dioxygenase Alpha Subunit, Chain A, domain 1"/>
    <property type="match status" value="1"/>
</dbReference>
<keyword evidence="3" id="KW-0479">Metal-binding</keyword>
<evidence type="ECO:0000256" key="6">
    <source>
        <dbReference type="ARBA" id="ARBA00023014"/>
    </source>
</evidence>
<dbReference type="RefSeq" id="WP_106590269.1">
    <property type="nucleotide sequence ID" value="NZ_PYGI01000001.1"/>
</dbReference>
<keyword evidence="6" id="KW-0411">Iron-sulfur</keyword>
<dbReference type="CDD" id="cd03469">
    <property type="entry name" value="Rieske_RO_Alpha_N"/>
    <property type="match status" value="1"/>
</dbReference>
<dbReference type="PROSITE" id="PS51296">
    <property type="entry name" value="RIESKE"/>
    <property type="match status" value="1"/>
</dbReference>
<dbReference type="CDD" id="cd08886">
    <property type="entry name" value="RHO_alpha_C_2"/>
    <property type="match status" value="1"/>
</dbReference>
<evidence type="ECO:0000256" key="4">
    <source>
        <dbReference type="ARBA" id="ARBA00023002"/>
    </source>
</evidence>
<organism evidence="8 9">
    <name type="scientific">Marinobacterium halophilum</name>
    <dbReference type="NCBI Taxonomy" id="267374"/>
    <lineage>
        <taxon>Bacteria</taxon>
        <taxon>Pseudomonadati</taxon>
        <taxon>Pseudomonadota</taxon>
        <taxon>Gammaproteobacteria</taxon>
        <taxon>Oceanospirillales</taxon>
        <taxon>Oceanospirillaceae</taxon>
        <taxon>Marinobacterium</taxon>
    </lineage>
</organism>
<proteinExistence type="predicted"/>
<reference evidence="8 9" key="1">
    <citation type="submission" date="2018-03" db="EMBL/GenBank/DDBJ databases">
        <title>Genomic Encyclopedia of Archaeal and Bacterial Type Strains, Phase II (KMG-II): from individual species to whole genera.</title>
        <authorList>
            <person name="Goeker M."/>
        </authorList>
    </citation>
    <scope>NUCLEOTIDE SEQUENCE [LARGE SCALE GENOMIC DNA]</scope>
    <source>
        <strain evidence="8 9">DSM 17586</strain>
    </source>
</reference>
<dbReference type="PANTHER" id="PTHR43756">
    <property type="entry name" value="CHOLINE MONOOXYGENASE, CHLOROPLASTIC"/>
    <property type="match status" value="1"/>
</dbReference>
<comment type="cofactor">
    <cofactor evidence="1">
        <name>Fe cation</name>
        <dbReference type="ChEBI" id="CHEBI:24875"/>
    </cofactor>
</comment>
<dbReference type="GO" id="GO:0004497">
    <property type="term" value="F:monooxygenase activity"/>
    <property type="evidence" value="ECO:0007669"/>
    <property type="project" value="UniProtKB-KW"/>
</dbReference>
<evidence type="ECO:0000256" key="5">
    <source>
        <dbReference type="ARBA" id="ARBA00023004"/>
    </source>
</evidence>
<dbReference type="PANTHER" id="PTHR43756:SF5">
    <property type="entry name" value="CHOLINE MONOOXYGENASE, CHLOROPLASTIC"/>
    <property type="match status" value="1"/>
</dbReference>
<dbReference type="GO" id="GO:0051537">
    <property type="term" value="F:2 iron, 2 sulfur cluster binding"/>
    <property type="evidence" value="ECO:0007669"/>
    <property type="project" value="UniProtKB-KW"/>
</dbReference>
<evidence type="ECO:0000259" key="7">
    <source>
        <dbReference type="PROSITE" id="PS51296"/>
    </source>
</evidence>
<dbReference type="InterPro" id="IPR015879">
    <property type="entry name" value="Ring_hydroxy_dOase_asu_C_dom"/>
</dbReference>
<dbReference type="EMBL" id="PYGI01000001">
    <property type="protein sequence ID" value="PSL16836.1"/>
    <property type="molecule type" value="Genomic_DNA"/>
</dbReference>
<dbReference type="PRINTS" id="PR00090">
    <property type="entry name" value="RNGDIOXGNASE"/>
</dbReference>
<keyword evidence="4" id="KW-0560">Oxidoreductase</keyword>
<feature type="domain" description="Rieske" evidence="7">
    <location>
        <begin position="44"/>
        <end position="153"/>
    </location>
</feature>
<dbReference type="Pfam" id="PF00848">
    <property type="entry name" value="Ring_hydroxyl_A"/>
    <property type="match status" value="1"/>
</dbReference>
<dbReference type="GO" id="GO:0005506">
    <property type="term" value="F:iron ion binding"/>
    <property type="evidence" value="ECO:0007669"/>
    <property type="project" value="InterPro"/>
</dbReference>
<dbReference type="InterPro" id="IPR017941">
    <property type="entry name" value="Rieske_2Fe-2S"/>
</dbReference>
<evidence type="ECO:0000256" key="1">
    <source>
        <dbReference type="ARBA" id="ARBA00001962"/>
    </source>
</evidence>
<dbReference type="AlphaFoldDB" id="A0A2P8F538"/>
<dbReference type="InterPro" id="IPR001663">
    <property type="entry name" value="Rng_hydr_dOase-A"/>
</dbReference>
<sequence length="374" mass="42416">MSAKQTLSLDDHIDIDNAWTIPAQYYTSAEIFETEKETIFANSWVCVAHGSEVAEKNAYITREIIGESLVIVRGRDSVLRGFYNVCPHRGHQLMSESAGKAKNVITCPYHAWAFKLDGKLAHATNCENVNNFEGDALGLVPFHVTEHAGFIYINLTEGEPQPIEEQLPGLAEKMNEACAVIKDLKLAARFISHTPANWKTIVDNYIECYHCPTNHVSFASSVNVDVYEHQLHNNWTVQIGEATSSENSFQFDSSVTDPKFSGFWIWPSTMFNMPPGGDFMTAIYEFPVSAGETLQYYDIYFLNEELTEYQKELVEWYRTVFRPEDLRLVESVQRGLKSRGYRGQGRIMADRQRSGISEHGVAHFHQIIAKSHLS</sequence>
<evidence type="ECO:0000313" key="8">
    <source>
        <dbReference type="EMBL" id="PSL16836.1"/>
    </source>
</evidence>
<dbReference type="Pfam" id="PF00355">
    <property type="entry name" value="Rieske"/>
    <property type="match status" value="1"/>
</dbReference>
<comment type="caution">
    <text evidence="8">The sequence shown here is derived from an EMBL/GenBank/DDBJ whole genome shotgun (WGS) entry which is preliminary data.</text>
</comment>
<protein>
    <submittedName>
        <fullName evidence="8">Choline monooxygenase</fullName>
    </submittedName>
</protein>
<dbReference type="SUPFAM" id="SSF55961">
    <property type="entry name" value="Bet v1-like"/>
    <property type="match status" value="1"/>
</dbReference>
<keyword evidence="5" id="KW-0408">Iron</keyword>
<keyword evidence="2" id="KW-0001">2Fe-2S</keyword>
<dbReference type="Gene3D" id="2.102.10.10">
    <property type="entry name" value="Rieske [2Fe-2S] iron-sulphur domain"/>
    <property type="match status" value="1"/>
</dbReference>
<evidence type="ECO:0000256" key="3">
    <source>
        <dbReference type="ARBA" id="ARBA00022723"/>
    </source>
</evidence>
<dbReference type="OrthoDB" id="9769355at2"/>
<dbReference type="Proteomes" id="UP000242133">
    <property type="component" value="Unassembled WGS sequence"/>
</dbReference>
<dbReference type="InterPro" id="IPR036922">
    <property type="entry name" value="Rieske_2Fe-2S_sf"/>
</dbReference>
<evidence type="ECO:0000256" key="2">
    <source>
        <dbReference type="ARBA" id="ARBA00022714"/>
    </source>
</evidence>